<evidence type="ECO:0000313" key="5">
    <source>
        <dbReference type="Proteomes" id="UP000319801"/>
    </source>
</evidence>
<feature type="compositionally biased region" description="Low complexity" evidence="2">
    <location>
        <begin position="1542"/>
        <end position="1594"/>
    </location>
</feature>
<feature type="compositionally biased region" description="Basic and acidic residues" evidence="2">
    <location>
        <begin position="1641"/>
        <end position="1651"/>
    </location>
</feature>
<keyword evidence="5" id="KW-1185">Reference proteome</keyword>
<dbReference type="InterPro" id="IPR029055">
    <property type="entry name" value="Ntn_hydrolases_N"/>
</dbReference>
<feature type="compositionally biased region" description="Basic residues" evidence="2">
    <location>
        <begin position="1124"/>
        <end position="1136"/>
    </location>
</feature>
<evidence type="ECO:0000256" key="1">
    <source>
        <dbReference type="ARBA" id="ARBA00009381"/>
    </source>
</evidence>
<dbReference type="InterPro" id="IPR043138">
    <property type="entry name" value="GGT_lsub"/>
</dbReference>
<comment type="caution">
    <text evidence="4">The sequence shown here is derived from an EMBL/GenBank/DDBJ whole genome shotgun (WGS) entry which is preliminary data.</text>
</comment>
<dbReference type="EMBL" id="VCAZ01000142">
    <property type="protein sequence ID" value="TSX72109.1"/>
    <property type="molecule type" value="Genomic_DNA"/>
</dbReference>
<keyword evidence="3" id="KW-1133">Transmembrane helix</keyword>
<feature type="compositionally biased region" description="Low complexity" evidence="2">
    <location>
        <begin position="1617"/>
        <end position="1626"/>
    </location>
</feature>
<keyword evidence="3" id="KW-0812">Transmembrane</keyword>
<dbReference type="PRINTS" id="PR01210">
    <property type="entry name" value="GGTRANSPTASE"/>
</dbReference>
<feature type="region of interest" description="Disordered" evidence="2">
    <location>
        <begin position="1542"/>
        <end position="1708"/>
    </location>
</feature>
<feature type="region of interest" description="Disordered" evidence="2">
    <location>
        <begin position="1014"/>
        <end position="1073"/>
    </location>
</feature>
<reference evidence="4 5" key="1">
    <citation type="journal article" date="2019" name="Genome Biol. Evol.">
        <title>Whole-Genome Sequencing of the Giant Devil Catfish, Bagarius yarrelli.</title>
        <authorList>
            <person name="Jiang W."/>
            <person name="Lv Y."/>
            <person name="Cheng L."/>
            <person name="Yang K."/>
            <person name="Chao B."/>
            <person name="Wang X."/>
            <person name="Li Y."/>
            <person name="Pan X."/>
            <person name="You X."/>
            <person name="Zhang Y."/>
            <person name="Yang J."/>
            <person name="Li J."/>
            <person name="Zhang X."/>
            <person name="Liu S."/>
            <person name="Sun C."/>
            <person name="Yang J."/>
            <person name="Shi Q."/>
        </authorList>
    </citation>
    <scope>NUCLEOTIDE SEQUENCE [LARGE SCALE GENOMIC DNA]</scope>
    <source>
        <strain evidence="4">JWS20170419001</strain>
        <tissue evidence="4">Muscle</tissue>
    </source>
</reference>
<dbReference type="PANTHER" id="PTHR15690:SF0">
    <property type="entry name" value="NUCLEAR RECEPTOR COACTIVATOR 6"/>
    <property type="match status" value="1"/>
</dbReference>
<feature type="region of interest" description="Disordered" evidence="2">
    <location>
        <begin position="1164"/>
        <end position="1238"/>
    </location>
</feature>
<feature type="region of interest" description="Disordered" evidence="2">
    <location>
        <begin position="932"/>
        <end position="1001"/>
    </location>
</feature>
<sequence>MAASPAEALAGNPSSKMADKDAGQETALGSAYSPVDYMSITSFPRLPEDDVMAGESGLKSRRDEDNFLGDQDTDPDLFLKSARLQRLASSASDLGSHDSSPLRETRRDPLAQNCACTRDGLTVLITACLTFATGVTIALIVQIYVGEPQIFNQGAVVTDVARCTSLGLEVLGQQGSSVDAAIAAALCLGIIHPHTSGIGGGGVMLVHDIRKNESRIIDFRETAPSGLREEMLQDLQQKPGLMVAVPGMLSGLHQAHQLYGKKSWQEVIRMAAGVARRGFNVTHDLADALAHIKTENVSETFRELFLPDGRPPLPGLLMTRQDLAEILDRVAANGISAFYDGNLTQEIVSTTLKIALSLASALGDPVFDSSVSESVTRMLSKSQAAQFRQMINDSHSSPPGHYSQSYTLEEGTGGSQVMVMGPDDFIVSVMSSMNQPFGSRIMTPSGILLNSQILDFSWPNKSGSSAPSNPHNSVQPGKRPLSFLMPTAVRPSLGVCGTYVALGSSNGDRALSGITQHFSEGALDSVGYVTYPPKARQRLSEQTTSSSSGTWGGSSVGRGVQGRTINVAGGQNRGQEVRVNGPIGPPGQMRMAVGFPMQQGPAGMRMNNPSVMPSGPGMAPQGMVPDSSGQMHPRVPRPATQSDSIDPMMSGLALQQQQQLQHPQAPHGPPTPMGSQGHHIQGMPANRQLNPAALQQLQQQQQHQHQQAQLGVARGPFNPSNQMSAPPGWNQLPSGVLQPPSAQGSMAHNWRKAPPQSPIGQRPPSLASVQTPNHPPPPYPFGSQQAGQVFNAMTQQQTAGANQFAAPQPKGPQGVVGVGPRVPPPMPPVSASQSNLAAKSPGSSSSPFQQGSPGTPPMIGQGQGQLGPRPTTPQGFPQGVGSPGRAVLGQQGNVQPGFIGMHQHGQVPQGGIGAMPKRMGFSNVSQNFVQGHVTASGTGTPTGGTLQLQSGQNLAHPGSQTPTPNHMQPNSLQPGGIGHHSGMGPQPPSTSGGGMAQPQSGLQTQMMGIPSQLQNQPVASSQGPMVQGQAGGQTVLSRPVNQGQRGPQHMQVGNGHFPGHGMPFNPQFAGQMPIGGQTAGFQVNKDVTLTSPLLVNLLQSDISASQFGPGGKQGAGGAEVNQAKPKKKKPPRKKKPKAGEGQQTVEGLGGLESVSQGLDDAELQGLSSDQGAGTDSSNTKHPEFANRPVSVSPSLLTSSASNSSPHSNLSVSPNPSTKPIASMSQTVLQRATSSGSTQPKQITVFVTSSPISSAASTASAMSPAIVSTVLAVPTKSIRPGDMHQSAATQNRPPQFIPGPVIFQVPSVSVSSSTNVVSQPVTMVGPIQVPANIQLSPAPVSATASTLSAPMATHSPIVSIATSQPGRTMIGQIQVQVTASQASSLNTVHAPQQESTSDAPISKITLSGQSSSLQPSTSSCVASSVHPPLGSLPLCSSPATTSVSRRSPLSQTPTIAKGTPVQIAVSKTFTPQNSGTHLHMPQQLTSQLGKSTDIKSSKATPQVVTTTTISGPPPPVTAVSSAPQLSALAPTVSLSAPVQVTPAVSASTPTPSPSLITSSTVIPPASSTSSSPLIASISAPSIPSSASVPPVTTASAGPSLVVEQKTSTVTETSLPEQTNTTTISTDTSGLQGEAPPSVAEQGEAKSHAEKAKGPSRRSSRAEKDTEEEVPDNGQRKRAARPGSASSNPGKAAESNTGASPTQAKRRKSK</sequence>
<comment type="similarity">
    <text evidence="1">Belongs to the gamma-glutamyltransferase family.</text>
</comment>
<dbReference type="SUPFAM" id="SSF56235">
    <property type="entry name" value="N-terminal nucleophile aminohydrolases (Ntn hydrolases)"/>
    <property type="match status" value="1"/>
</dbReference>
<dbReference type="Proteomes" id="UP000319801">
    <property type="component" value="Unassembled WGS sequence"/>
</dbReference>
<dbReference type="InterPro" id="IPR026638">
    <property type="entry name" value="NCOA6"/>
</dbReference>
<name>A0A556V756_BAGYA</name>
<accession>A0A556V756</accession>
<evidence type="ECO:0000256" key="3">
    <source>
        <dbReference type="SAM" id="Phobius"/>
    </source>
</evidence>
<dbReference type="Pfam" id="PF01019">
    <property type="entry name" value="G_glu_transpept"/>
    <property type="match status" value="2"/>
</dbReference>
<dbReference type="GO" id="GO:0005667">
    <property type="term" value="C:transcription regulator complex"/>
    <property type="evidence" value="ECO:0007669"/>
    <property type="project" value="TreeGrafter"/>
</dbReference>
<feature type="compositionally biased region" description="Gly residues" evidence="2">
    <location>
        <begin position="1108"/>
        <end position="1117"/>
    </location>
</feature>
<protein>
    <submittedName>
        <fullName evidence="4">Glutathione hydrolase 7</fullName>
    </submittedName>
</protein>
<feature type="compositionally biased region" description="Polar residues" evidence="2">
    <location>
        <begin position="1217"/>
        <end position="1238"/>
    </location>
</feature>
<feature type="transmembrane region" description="Helical" evidence="3">
    <location>
        <begin position="121"/>
        <end position="145"/>
    </location>
</feature>
<feature type="region of interest" description="Disordered" evidence="2">
    <location>
        <begin position="1"/>
        <end position="27"/>
    </location>
</feature>
<feature type="compositionally biased region" description="Low complexity" evidence="2">
    <location>
        <begin position="840"/>
        <end position="853"/>
    </location>
</feature>
<organism evidence="4 5">
    <name type="scientific">Bagarius yarrelli</name>
    <name type="common">Goonch</name>
    <name type="synonym">Bagrus yarrelli</name>
    <dbReference type="NCBI Taxonomy" id="175774"/>
    <lineage>
        <taxon>Eukaryota</taxon>
        <taxon>Metazoa</taxon>
        <taxon>Chordata</taxon>
        <taxon>Craniata</taxon>
        <taxon>Vertebrata</taxon>
        <taxon>Euteleostomi</taxon>
        <taxon>Actinopterygii</taxon>
        <taxon>Neopterygii</taxon>
        <taxon>Teleostei</taxon>
        <taxon>Ostariophysi</taxon>
        <taxon>Siluriformes</taxon>
        <taxon>Sisoridae</taxon>
        <taxon>Sisorinae</taxon>
        <taxon>Bagarius</taxon>
    </lineage>
</organism>
<dbReference type="GO" id="GO:0045944">
    <property type="term" value="P:positive regulation of transcription by RNA polymerase II"/>
    <property type="evidence" value="ECO:0007669"/>
    <property type="project" value="TreeGrafter"/>
</dbReference>
<feature type="region of interest" description="Disordered" evidence="2">
    <location>
        <begin position="1485"/>
        <end position="1519"/>
    </location>
</feature>
<dbReference type="Gene3D" id="1.10.246.130">
    <property type="match status" value="1"/>
</dbReference>
<dbReference type="Gene3D" id="3.60.20.40">
    <property type="match status" value="1"/>
</dbReference>
<dbReference type="PANTHER" id="PTHR15690">
    <property type="entry name" value="NUCLEAR RECEPTOR COACTIVATOR 6"/>
    <property type="match status" value="1"/>
</dbReference>
<feature type="compositionally biased region" description="Polar residues" evidence="2">
    <location>
        <begin position="958"/>
        <end position="973"/>
    </location>
</feature>
<proteinExistence type="inferred from homology"/>
<feature type="compositionally biased region" description="Low complexity" evidence="2">
    <location>
        <begin position="1188"/>
        <end position="1215"/>
    </location>
</feature>
<evidence type="ECO:0000256" key="2">
    <source>
        <dbReference type="SAM" id="MobiDB-lite"/>
    </source>
</evidence>
<evidence type="ECO:0000313" key="4">
    <source>
        <dbReference type="EMBL" id="TSX72109.1"/>
    </source>
</evidence>
<feature type="compositionally biased region" description="Polar residues" evidence="2">
    <location>
        <begin position="1165"/>
        <end position="1177"/>
    </location>
</feature>
<feature type="compositionally biased region" description="Polar residues" evidence="2">
    <location>
        <begin position="1032"/>
        <end position="1045"/>
    </location>
</feature>
<feature type="compositionally biased region" description="Polar residues" evidence="2">
    <location>
        <begin position="1496"/>
        <end position="1509"/>
    </location>
</feature>
<gene>
    <name evidence="4" type="ORF">Baya_13970</name>
</gene>
<feature type="compositionally biased region" description="Polar residues" evidence="2">
    <location>
        <begin position="1014"/>
        <end position="1024"/>
    </location>
</feature>
<feature type="region of interest" description="Disordered" evidence="2">
    <location>
        <begin position="1106"/>
        <end position="1148"/>
    </location>
</feature>
<feature type="region of interest" description="Disordered" evidence="2">
    <location>
        <begin position="47"/>
        <end position="72"/>
    </location>
</feature>
<feature type="compositionally biased region" description="Polar residues" evidence="2">
    <location>
        <begin position="1682"/>
        <end position="1701"/>
    </location>
</feature>
<dbReference type="OrthoDB" id="2015213at2759"/>
<keyword evidence="4" id="KW-0378">Hydrolase</keyword>
<dbReference type="GO" id="GO:0035097">
    <property type="term" value="C:histone methyltransferase complex"/>
    <property type="evidence" value="ECO:0007669"/>
    <property type="project" value="TreeGrafter"/>
</dbReference>
<feature type="compositionally biased region" description="Low complexity" evidence="2">
    <location>
        <begin position="807"/>
        <end position="820"/>
    </location>
</feature>
<feature type="compositionally biased region" description="Gly residues" evidence="2">
    <location>
        <begin position="550"/>
        <end position="560"/>
    </location>
</feature>
<feature type="region of interest" description="Disordered" evidence="2">
    <location>
        <begin position="538"/>
        <end position="779"/>
    </location>
</feature>
<dbReference type="InterPro" id="IPR043137">
    <property type="entry name" value="GGT_ssub_C"/>
</dbReference>
<feature type="compositionally biased region" description="Low complexity" evidence="2">
    <location>
        <begin position="651"/>
        <end position="665"/>
    </location>
</feature>
<dbReference type="GO" id="GO:0016787">
    <property type="term" value="F:hydrolase activity"/>
    <property type="evidence" value="ECO:0007669"/>
    <property type="project" value="UniProtKB-KW"/>
</dbReference>
<feature type="region of interest" description="Disordered" evidence="2">
    <location>
        <begin position="796"/>
        <end position="886"/>
    </location>
</feature>
<feature type="compositionally biased region" description="Low complexity" evidence="2">
    <location>
        <begin position="934"/>
        <end position="952"/>
    </location>
</feature>
<feature type="compositionally biased region" description="Low complexity" evidence="2">
    <location>
        <begin position="692"/>
        <end position="710"/>
    </location>
</feature>
<feature type="compositionally biased region" description="Polar residues" evidence="2">
    <location>
        <begin position="1603"/>
        <end position="1616"/>
    </location>
</feature>
<keyword evidence="3" id="KW-0472">Membrane</keyword>
<dbReference type="GO" id="GO:0003713">
    <property type="term" value="F:transcription coactivator activity"/>
    <property type="evidence" value="ECO:0007669"/>
    <property type="project" value="InterPro"/>
</dbReference>